<sequence>MKVTTNTIHTIQYTECEQHKVTTNTIHTIQYTECEQHKLTTNTIHTIQYTEYMDMSANFKDDEPNQQAVVRFCRGIIRVAQFELALKNYEQLEEAIQVAEAREAELAKELGRYRYGDKFDEKEMSIFSREFSPAKQSVAEFKFTLNEFECIAREIKESEEKDRREILEEELKTETERHSTDTTETYSEIARTNSDEIDTEAAEMIDLRASVDQDSTCTITPGSVIPKRSGKIIAVNPFITRNFINFKYRETIQPSISQKQNEQIEKGETLKTKKETKLEKKRVKEEEMVFKKYLKIANRRMKKYKKESKRQLEKEEKENKKKLKKEQKERARIEKNEMKDRKKLEKEMKNKEGSKVKNDSHVINMPVVLEHMDIAMKKSDADFKDDGKGNINNEEKKNTIGKRLQDLFRSLICSMK</sequence>
<feature type="region of interest" description="Disordered" evidence="2">
    <location>
        <begin position="304"/>
        <end position="356"/>
    </location>
</feature>
<reference evidence="3" key="1">
    <citation type="submission" date="2021-03" db="EMBL/GenBank/DDBJ databases">
        <authorList>
            <person name="Bekaert M."/>
        </authorList>
    </citation>
    <scope>NUCLEOTIDE SEQUENCE</scope>
</reference>
<keyword evidence="4" id="KW-1185">Reference proteome</keyword>
<dbReference type="Proteomes" id="UP000683360">
    <property type="component" value="Unassembled WGS sequence"/>
</dbReference>
<dbReference type="AlphaFoldDB" id="A0A8S3UBZ2"/>
<protein>
    <submittedName>
        <fullName evidence="3">Uncharacterized protein</fullName>
    </submittedName>
</protein>
<evidence type="ECO:0000313" key="4">
    <source>
        <dbReference type="Proteomes" id="UP000683360"/>
    </source>
</evidence>
<dbReference type="OrthoDB" id="6183185at2759"/>
<proteinExistence type="predicted"/>
<feature type="coiled-coil region" evidence="1">
    <location>
        <begin position="82"/>
        <end position="109"/>
    </location>
</feature>
<name>A0A8S3UBZ2_MYTED</name>
<evidence type="ECO:0000256" key="1">
    <source>
        <dbReference type="SAM" id="Coils"/>
    </source>
</evidence>
<feature type="compositionally biased region" description="Basic and acidic residues" evidence="2">
    <location>
        <begin position="309"/>
        <end position="319"/>
    </location>
</feature>
<evidence type="ECO:0000313" key="3">
    <source>
        <dbReference type="EMBL" id="CAG2243452.1"/>
    </source>
</evidence>
<evidence type="ECO:0000256" key="2">
    <source>
        <dbReference type="SAM" id="MobiDB-lite"/>
    </source>
</evidence>
<dbReference type="EMBL" id="CAJPWZ010002702">
    <property type="protein sequence ID" value="CAG2243452.1"/>
    <property type="molecule type" value="Genomic_DNA"/>
</dbReference>
<keyword evidence="1" id="KW-0175">Coiled coil</keyword>
<organism evidence="3 4">
    <name type="scientific">Mytilus edulis</name>
    <name type="common">Blue mussel</name>
    <dbReference type="NCBI Taxonomy" id="6550"/>
    <lineage>
        <taxon>Eukaryota</taxon>
        <taxon>Metazoa</taxon>
        <taxon>Spiralia</taxon>
        <taxon>Lophotrochozoa</taxon>
        <taxon>Mollusca</taxon>
        <taxon>Bivalvia</taxon>
        <taxon>Autobranchia</taxon>
        <taxon>Pteriomorphia</taxon>
        <taxon>Mytilida</taxon>
        <taxon>Mytiloidea</taxon>
        <taxon>Mytilidae</taxon>
        <taxon>Mytilinae</taxon>
        <taxon>Mytilus</taxon>
    </lineage>
</organism>
<accession>A0A8S3UBZ2</accession>
<comment type="caution">
    <text evidence="3">The sequence shown here is derived from an EMBL/GenBank/DDBJ whole genome shotgun (WGS) entry which is preliminary data.</text>
</comment>
<feature type="compositionally biased region" description="Basic and acidic residues" evidence="2">
    <location>
        <begin position="326"/>
        <end position="356"/>
    </location>
</feature>
<gene>
    <name evidence="3" type="ORF">MEDL_55568</name>
</gene>